<gene>
    <name evidence="2" type="ORF">QWZ12_13675</name>
</gene>
<sequence>MNKHVPENAQVAIATSVELPSSEGTTYDPSAAAGPQSVPISPPDELRHPRFDIPVINLTDGLIVVGKTEQLQTQFAQRVQEAAEIDIARGRRGEITTRVSTMLRIRKQLLAAAKVMSVHEFIDAFLMLDRLDTNNPPKEKLRKVESALRIPPMAQKTRGVITLWFKYAYFMMWSDGLVRLPLTFRLRTDVWNEQFRKLAPALATCQFDNPDAQSSTLGLSLVLASGWRSFSDIDLDLFGPSTMEVVRKIRSGGLPGVRDSQPSTAILAALAHIAKSGQGHGFAYSLDDIRSYRYWVHLHLRGVGDMTPSELLADPESVRRAQASVPNQAYARRLAAAQLDLIDDENREDFRHAVLDGEKVLQDVKFELLANKVNAPEDILVYMKALRMRGTFRNKGNPYPTRMHAFPVDLWSTWSSALDEFFAHRVRQGYESLGKAETRRHLIQDYLCCYLPWWIELHPGLDVSLPTDPSQFTRFGNWVEGMENGAAPVPLLDFYRDIRMSKGDNGLNAFISFAFRFFEFCRAQAPKLNFSRQDFVNPVMPEFDRNISRSPQKTNKTPIPKALMPFILRYAYACESFFIEISNQILAGKLTKSDVKGIWRRVRKSEAFKASEYGLNVTFEYDGNSYTISEVPQLATWAERSVKLGAQEVSKVVLPHLSSLRMIIVALETGIRFQGVQWLCKKAFHRLAAGNMAGAELMPLQVNTDKVRDRPWNTLIVRRAFEVLMREAAFQDQMVDDFQEVAVQYERREYTRFAPVFPLFRSPYQEYPVSNQAYTTTWDRFLVSFCLWHRRALNSQASNGMWRYVPEMDPLTGMPKVVMHLDGEESRPCSPIKVRLKHTPHSARSTFITSRSGVLPIEITGWLVGHTNTATTYHYTVENQEQVGARVLAASNSVWEPDPENPVHIRADNANSALRKSFQADRVRTEAAFGLQTLSLLNEDLQDVDGIMRLRSTPMSQVIFRETHICPVGEMCPSDVMDVIVEPRRCGVCPLAVKSVDHLPSIGAKMRQLLEQVREGGRLVERLKAKSEPDATVDAVQHRRRLDATEYEGWRTSLLALTRSLDELGHASVDLFHVGMPDAVRLHLRMVTRDASMAEFILHRLTDASGHPGFETPVLRAQAIQLRQRLLASMRAIEAEIELYEVDPVRAFVSGLHLALKAHGIAPTFASALEAVSSVSSLAGTGASPRLAAPPEE</sequence>
<evidence type="ECO:0000313" key="2">
    <source>
        <dbReference type="EMBL" id="MDN3591650.1"/>
    </source>
</evidence>
<protein>
    <submittedName>
        <fullName evidence="2">Site-specific integrase</fullName>
    </submittedName>
</protein>
<dbReference type="Proteomes" id="UP001224644">
    <property type="component" value="Unassembled WGS sequence"/>
</dbReference>
<accession>A0ABT8BJH1</accession>
<dbReference type="Gene3D" id="1.10.443.10">
    <property type="entry name" value="Intergrase catalytic core"/>
    <property type="match status" value="1"/>
</dbReference>
<keyword evidence="3" id="KW-1185">Reference proteome</keyword>
<dbReference type="InterPro" id="IPR013762">
    <property type="entry name" value="Integrase-like_cat_sf"/>
</dbReference>
<name>A0ABT8BJH1_9HYPH</name>
<reference evidence="3" key="1">
    <citation type="journal article" date="2019" name="Int. J. Syst. Evol. Microbiol.">
        <title>The Global Catalogue of Microorganisms (GCM) 10K type strain sequencing project: providing services to taxonomists for standard genome sequencing and annotation.</title>
        <authorList>
            <consortium name="The Broad Institute Genomics Platform"/>
            <consortium name="The Broad Institute Genome Sequencing Center for Infectious Disease"/>
            <person name="Wu L."/>
            <person name="Ma J."/>
        </authorList>
    </citation>
    <scope>NUCLEOTIDE SEQUENCE [LARGE SCALE GENOMIC DNA]</scope>
    <source>
        <strain evidence="3">CECT 7069</strain>
    </source>
</reference>
<organism evidence="2 3">
    <name type="scientific">Methylobacterium adhaesivum</name>
    <dbReference type="NCBI Taxonomy" id="333297"/>
    <lineage>
        <taxon>Bacteria</taxon>
        <taxon>Pseudomonadati</taxon>
        <taxon>Pseudomonadota</taxon>
        <taxon>Alphaproteobacteria</taxon>
        <taxon>Hyphomicrobiales</taxon>
        <taxon>Methylobacteriaceae</taxon>
        <taxon>Methylobacterium</taxon>
    </lineage>
</organism>
<comment type="caution">
    <text evidence="2">The sequence shown here is derived from an EMBL/GenBank/DDBJ whole genome shotgun (WGS) entry which is preliminary data.</text>
</comment>
<evidence type="ECO:0000256" key="1">
    <source>
        <dbReference type="SAM" id="MobiDB-lite"/>
    </source>
</evidence>
<feature type="compositionally biased region" description="Polar residues" evidence="1">
    <location>
        <begin position="18"/>
        <end position="28"/>
    </location>
</feature>
<dbReference type="RefSeq" id="WP_162245226.1">
    <property type="nucleotide sequence ID" value="NZ_BPQD01000014.1"/>
</dbReference>
<feature type="region of interest" description="Disordered" evidence="1">
    <location>
        <begin position="1"/>
        <end position="46"/>
    </location>
</feature>
<dbReference type="EMBL" id="JAUFPX010000012">
    <property type="protein sequence ID" value="MDN3591650.1"/>
    <property type="molecule type" value="Genomic_DNA"/>
</dbReference>
<evidence type="ECO:0000313" key="3">
    <source>
        <dbReference type="Proteomes" id="UP001224644"/>
    </source>
</evidence>
<proteinExistence type="predicted"/>